<gene>
    <name evidence="2" type="ORF">METZ01_LOCUS366500</name>
</gene>
<sequence length="92" mass="10365">MVQPPSEWGQCKLWVYEIKMVKDDRTPALEDLDRKIGRAKSGREQREFRSNSGVGMSYAFRLTTEMAAALVIGAGIGWLMDGWLGTDPWGML</sequence>
<keyword evidence="1" id="KW-0812">Transmembrane</keyword>
<keyword evidence="1" id="KW-0472">Membrane</keyword>
<protein>
    <recommendedName>
        <fullName evidence="3">ATP synthase protein I</fullName>
    </recommendedName>
</protein>
<dbReference type="AlphaFoldDB" id="A0A382SUT6"/>
<feature type="transmembrane region" description="Helical" evidence="1">
    <location>
        <begin position="58"/>
        <end position="80"/>
    </location>
</feature>
<reference evidence="2" key="1">
    <citation type="submission" date="2018-05" db="EMBL/GenBank/DDBJ databases">
        <authorList>
            <person name="Lanie J.A."/>
            <person name="Ng W.-L."/>
            <person name="Kazmierczak K.M."/>
            <person name="Andrzejewski T.M."/>
            <person name="Davidsen T.M."/>
            <person name="Wayne K.J."/>
            <person name="Tettelin H."/>
            <person name="Glass J.I."/>
            <person name="Rusch D."/>
            <person name="Podicherti R."/>
            <person name="Tsui H.-C.T."/>
            <person name="Winkler M.E."/>
        </authorList>
    </citation>
    <scope>NUCLEOTIDE SEQUENCE</scope>
</reference>
<accession>A0A382SUT6</accession>
<proteinExistence type="predicted"/>
<keyword evidence="1" id="KW-1133">Transmembrane helix</keyword>
<feature type="non-terminal residue" evidence="2">
    <location>
        <position position="92"/>
    </location>
</feature>
<organism evidence="2">
    <name type="scientific">marine metagenome</name>
    <dbReference type="NCBI Taxonomy" id="408172"/>
    <lineage>
        <taxon>unclassified sequences</taxon>
        <taxon>metagenomes</taxon>
        <taxon>ecological metagenomes</taxon>
    </lineage>
</organism>
<dbReference type="InterPro" id="IPR032820">
    <property type="entry name" value="ATPase_put"/>
</dbReference>
<evidence type="ECO:0000256" key="1">
    <source>
        <dbReference type="SAM" id="Phobius"/>
    </source>
</evidence>
<name>A0A382SUT6_9ZZZZ</name>
<dbReference type="Pfam" id="PF09527">
    <property type="entry name" value="ATPase_gene1"/>
    <property type="match status" value="1"/>
</dbReference>
<dbReference type="EMBL" id="UINC01131750">
    <property type="protein sequence ID" value="SVD13646.1"/>
    <property type="molecule type" value="Genomic_DNA"/>
</dbReference>
<evidence type="ECO:0000313" key="2">
    <source>
        <dbReference type="EMBL" id="SVD13646.1"/>
    </source>
</evidence>
<evidence type="ECO:0008006" key="3">
    <source>
        <dbReference type="Google" id="ProtNLM"/>
    </source>
</evidence>